<protein>
    <submittedName>
        <fullName evidence="9">Peptide ABC transporter permease</fullName>
    </submittedName>
</protein>
<keyword evidence="3" id="KW-1003">Cell membrane</keyword>
<sequence>MQNLMTEPEGTSEVSDLSKGHSSTWRTYFNILWSNRKSRVGLIVFSTFILISIFGQLIAPYSASNTSFPTMMGPSLQHLLGTTQEGQDVLSQLLVGTGISVITALATGLIATLIAVFIGFLSGYSQGAGDDGLSFLTNVFLVLPALPLLIVLASYAPGRGSTLIIIIVGLTGWPWGARVLRAQVKSLRTRDYVLAAKLAGDSTMRILMREILPNMLSLVMAGFLGASQYGLLTSVGLEFLGLGNPNQASWGTMLYWAQNASALLSGQWAWILAPGLCIALFGMSMVLINFGFDRIANPRLGGAEE</sequence>
<name>A0A2T2X536_9FIRM</name>
<dbReference type="InterPro" id="IPR025966">
    <property type="entry name" value="OppC_N"/>
</dbReference>
<feature type="domain" description="ABC transmembrane type-1" evidence="8">
    <location>
        <begin position="97"/>
        <end position="289"/>
    </location>
</feature>
<comment type="subcellular location">
    <subcellularLocation>
        <location evidence="1 7">Cell membrane</location>
        <topology evidence="1 7">Multi-pass membrane protein</topology>
    </subcellularLocation>
</comment>
<dbReference type="InterPro" id="IPR035906">
    <property type="entry name" value="MetI-like_sf"/>
</dbReference>
<keyword evidence="4 7" id="KW-0812">Transmembrane</keyword>
<feature type="transmembrane region" description="Helical" evidence="7">
    <location>
        <begin position="268"/>
        <end position="292"/>
    </location>
</feature>
<evidence type="ECO:0000313" key="9">
    <source>
        <dbReference type="EMBL" id="PSR29621.1"/>
    </source>
</evidence>
<comment type="caution">
    <text evidence="9">The sequence shown here is derived from an EMBL/GenBank/DDBJ whole genome shotgun (WGS) entry which is preliminary data.</text>
</comment>
<evidence type="ECO:0000259" key="8">
    <source>
        <dbReference type="PROSITE" id="PS50928"/>
    </source>
</evidence>
<feature type="transmembrane region" description="Helical" evidence="7">
    <location>
        <begin position="99"/>
        <end position="121"/>
    </location>
</feature>
<evidence type="ECO:0000313" key="10">
    <source>
        <dbReference type="Proteomes" id="UP000242699"/>
    </source>
</evidence>
<keyword evidence="2 7" id="KW-0813">Transport</keyword>
<evidence type="ECO:0000256" key="5">
    <source>
        <dbReference type="ARBA" id="ARBA00022989"/>
    </source>
</evidence>
<dbReference type="PANTHER" id="PTHR43386:SF1">
    <property type="entry name" value="D,D-DIPEPTIDE TRANSPORT SYSTEM PERMEASE PROTEIN DDPC-RELATED"/>
    <property type="match status" value="1"/>
</dbReference>
<evidence type="ECO:0000256" key="7">
    <source>
        <dbReference type="RuleBase" id="RU363032"/>
    </source>
</evidence>
<dbReference type="Proteomes" id="UP000242699">
    <property type="component" value="Unassembled WGS sequence"/>
</dbReference>
<accession>A0A2T2X536</accession>
<evidence type="ECO:0000256" key="1">
    <source>
        <dbReference type="ARBA" id="ARBA00004651"/>
    </source>
</evidence>
<feature type="transmembrane region" description="Helical" evidence="7">
    <location>
        <begin position="40"/>
        <end position="63"/>
    </location>
</feature>
<evidence type="ECO:0000256" key="2">
    <source>
        <dbReference type="ARBA" id="ARBA00022448"/>
    </source>
</evidence>
<dbReference type="EMBL" id="PXYT01000015">
    <property type="protein sequence ID" value="PSR29621.1"/>
    <property type="molecule type" value="Genomic_DNA"/>
</dbReference>
<feature type="transmembrane region" description="Helical" evidence="7">
    <location>
        <begin position="133"/>
        <end position="156"/>
    </location>
</feature>
<dbReference type="Gene3D" id="1.10.3720.10">
    <property type="entry name" value="MetI-like"/>
    <property type="match status" value="1"/>
</dbReference>
<dbReference type="GO" id="GO:0005886">
    <property type="term" value="C:plasma membrane"/>
    <property type="evidence" value="ECO:0007669"/>
    <property type="project" value="UniProtKB-SubCell"/>
</dbReference>
<feature type="transmembrane region" description="Helical" evidence="7">
    <location>
        <begin position="211"/>
        <end position="232"/>
    </location>
</feature>
<keyword evidence="6 7" id="KW-0472">Membrane</keyword>
<dbReference type="SUPFAM" id="SSF161098">
    <property type="entry name" value="MetI-like"/>
    <property type="match status" value="1"/>
</dbReference>
<dbReference type="PANTHER" id="PTHR43386">
    <property type="entry name" value="OLIGOPEPTIDE TRANSPORT SYSTEM PERMEASE PROTEIN APPC"/>
    <property type="match status" value="1"/>
</dbReference>
<gene>
    <name evidence="9" type="ORF">C7B43_08155</name>
</gene>
<dbReference type="Pfam" id="PF12911">
    <property type="entry name" value="OppC_N"/>
    <property type="match status" value="1"/>
</dbReference>
<keyword evidence="5 7" id="KW-1133">Transmembrane helix</keyword>
<organism evidence="9 10">
    <name type="scientific">Sulfobacillus benefaciens</name>
    <dbReference type="NCBI Taxonomy" id="453960"/>
    <lineage>
        <taxon>Bacteria</taxon>
        <taxon>Bacillati</taxon>
        <taxon>Bacillota</taxon>
        <taxon>Clostridia</taxon>
        <taxon>Eubacteriales</taxon>
        <taxon>Clostridiales Family XVII. Incertae Sedis</taxon>
        <taxon>Sulfobacillus</taxon>
    </lineage>
</organism>
<dbReference type="InterPro" id="IPR050366">
    <property type="entry name" value="BP-dependent_transpt_permease"/>
</dbReference>
<dbReference type="PROSITE" id="PS50928">
    <property type="entry name" value="ABC_TM1"/>
    <property type="match status" value="1"/>
</dbReference>
<dbReference type="GO" id="GO:0055085">
    <property type="term" value="P:transmembrane transport"/>
    <property type="evidence" value="ECO:0007669"/>
    <property type="project" value="InterPro"/>
</dbReference>
<evidence type="ECO:0000256" key="6">
    <source>
        <dbReference type="ARBA" id="ARBA00023136"/>
    </source>
</evidence>
<dbReference type="Pfam" id="PF00528">
    <property type="entry name" value="BPD_transp_1"/>
    <property type="match status" value="1"/>
</dbReference>
<proteinExistence type="inferred from homology"/>
<evidence type="ECO:0000256" key="3">
    <source>
        <dbReference type="ARBA" id="ARBA00022475"/>
    </source>
</evidence>
<dbReference type="CDD" id="cd06261">
    <property type="entry name" value="TM_PBP2"/>
    <property type="match status" value="1"/>
</dbReference>
<feature type="transmembrane region" description="Helical" evidence="7">
    <location>
        <begin position="162"/>
        <end position="180"/>
    </location>
</feature>
<dbReference type="AlphaFoldDB" id="A0A2T2X536"/>
<evidence type="ECO:0000256" key="4">
    <source>
        <dbReference type="ARBA" id="ARBA00022692"/>
    </source>
</evidence>
<reference evidence="9 10" key="1">
    <citation type="journal article" date="2014" name="BMC Genomics">
        <title>Comparison of environmental and isolate Sulfobacillus genomes reveals diverse carbon, sulfur, nitrogen, and hydrogen metabolisms.</title>
        <authorList>
            <person name="Justice N.B."/>
            <person name="Norman A."/>
            <person name="Brown C.T."/>
            <person name="Singh A."/>
            <person name="Thomas B.C."/>
            <person name="Banfield J.F."/>
        </authorList>
    </citation>
    <scope>NUCLEOTIDE SEQUENCE [LARGE SCALE GENOMIC DNA]</scope>
    <source>
        <strain evidence="9">AMDSBA1</strain>
    </source>
</reference>
<comment type="similarity">
    <text evidence="7">Belongs to the binding-protein-dependent transport system permease family.</text>
</comment>
<dbReference type="InterPro" id="IPR000515">
    <property type="entry name" value="MetI-like"/>
</dbReference>